<name>A0ACB8S2M5_9AGAM</name>
<reference evidence="1" key="2">
    <citation type="journal article" date="2022" name="New Phytol.">
        <title>Evolutionary transition to the ectomycorrhizal habit in the genomes of a hyperdiverse lineage of mushroom-forming fungi.</title>
        <authorList>
            <person name="Looney B."/>
            <person name="Miyauchi S."/>
            <person name="Morin E."/>
            <person name="Drula E."/>
            <person name="Courty P.E."/>
            <person name="Kohler A."/>
            <person name="Kuo A."/>
            <person name="LaButti K."/>
            <person name="Pangilinan J."/>
            <person name="Lipzen A."/>
            <person name="Riley R."/>
            <person name="Andreopoulos W."/>
            <person name="He G."/>
            <person name="Johnson J."/>
            <person name="Nolan M."/>
            <person name="Tritt A."/>
            <person name="Barry K.W."/>
            <person name="Grigoriev I.V."/>
            <person name="Nagy L.G."/>
            <person name="Hibbett D."/>
            <person name="Henrissat B."/>
            <person name="Matheny P.B."/>
            <person name="Labbe J."/>
            <person name="Martin F.M."/>
        </authorList>
    </citation>
    <scope>NUCLEOTIDE SEQUENCE</scope>
    <source>
        <strain evidence="1">FP105234-sp</strain>
    </source>
</reference>
<organism evidence="1 2">
    <name type="scientific">Auriscalpium vulgare</name>
    <dbReference type="NCBI Taxonomy" id="40419"/>
    <lineage>
        <taxon>Eukaryota</taxon>
        <taxon>Fungi</taxon>
        <taxon>Dikarya</taxon>
        <taxon>Basidiomycota</taxon>
        <taxon>Agaricomycotina</taxon>
        <taxon>Agaricomycetes</taxon>
        <taxon>Russulales</taxon>
        <taxon>Auriscalpiaceae</taxon>
        <taxon>Auriscalpium</taxon>
    </lineage>
</organism>
<protein>
    <submittedName>
        <fullName evidence="1">Uncharacterized protein</fullName>
    </submittedName>
</protein>
<sequence>MPLADLMQLRSTCRWWRNNVDRHVKNAVHKELRAYVITPHAFRNVLRASRAVISGSWALGLAMRRTDQGDMDIGDMDVYTPLSSQRGVVGYLRFVEGYQVVRVQRDFDSLLVYDDLYHCSSIEAVTAMVHPVTNRKIDVIAALNNAPLQPVRHFWTTALTNYVSADSICITYPNLTLNGIGCINPDAADDDNIDVLSAKYSTRGFAIGTFEHNKASRCRKSRHGYCPHTMRHFGDSHCLTLEFDTTSPQQLQPTFPTAEPMWRYAGWKCGGRCPPGNPNSETVLVPYTV</sequence>
<dbReference type="EMBL" id="MU275859">
    <property type="protein sequence ID" value="KAI0050698.1"/>
    <property type="molecule type" value="Genomic_DNA"/>
</dbReference>
<reference evidence="1" key="1">
    <citation type="submission" date="2021-02" db="EMBL/GenBank/DDBJ databases">
        <authorList>
            <consortium name="DOE Joint Genome Institute"/>
            <person name="Ahrendt S."/>
            <person name="Looney B.P."/>
            <person name="Miyauchi S."/>
            <person name="Morin E."/>
            <person name="Drula E."/>
            <person name="Courty P.E."/>
            <person name="Chicoki N."/>
            <person name="Fauchery L."/>
            <person name="Kohler A."/>
            <person name="Kuo A."/>
            <person name="Labutti K."/>
            <person name="Pangilinan J."/>
            <person name="Lipzen A."/>
            <person name="Riley R."/>
            <person name="Andreopoulos W."/>
            <person name="He G."/>
            <person name="Johnson J."/>
            <person name="Barry K.W."/>
            <person name="Grigoriev I.V."/>
            <person name="Nagy L."/>
            <person name="Hibbett D."/>
            <person name="Henrissat B."/>
            <person name="Matheny P.B."/>
            <person name="Labbe J."/>
            <person name="Martin F."/>
        </authorList>
    </citation>
    <scope>NUCLEOTIDE SEQUENCE</scope>
    <source>
        <strain evidence="1">FP105234-sp</strain>
    </source>
</reference>
<keyword evidence="2" id="KW-1185">Reference proteome</keyword>
<gene>
    <name evidence="1" type="ORF">FA95DRAFT_1486884</name>
</gene>
<evidence type="ECO:0000313" key="2">
    <source>
        <dbReference type="Proteomes" id="UP000814033"/>
    </source>
</evidence>
<proteinExistence type="predicted"/>
<comment type="caution">
    <text evidence="1">The sequence shown here is derived from an EMBL/GenBank/DDBJ whole genome shotgun (WGS) entry which is preliminary data.</text>
</comment>
<evidence type="ECO:0000313" key="1">
    <source>
        <dbReference type="EMBL" id="KAI0050698.1"/>
    </source>
</evidence>
<dbReference type="Proteomes" id="UP000814033">
    <property type="component" value="Unassembled WGS sequence"/>
</dbReference>
<accession>A0ACB8S2M5</accession>